<protein>
    <submittedName>
        <fullName evidence="2">Uncharacterized protein</fullName>
    </submittedName>
</protein>
<proteinExistence type="predicted"/>
<evidence type="ECO:0000256" key="1">
    <source>
        <dbReference type="SAM" id="MobiDB-lite"/>
    </source>
</evidence>
<comment type="caution">
    <text evidence="2">The sequence shown here is derived from an EMBL/GenBank/DDBJ whole genome shotgun (WGS) entry which is preliminary data.</text>
</comment>
<evidence type="ECO:0000313" key="3">
    <source>
        <dbReference type="Proteomes" id="UP000287033"/>
    </source>
</evidence>
<organism evidence="2 3">
    <name type="scientific">Chiloscyllium punctatum</name>
    <name type="common">Brownbanded bambooshark</name>
    <name type="synonym">Hemiscyllium punctatum</name>
    <dbReference type="NCBI Taxonomy" id="137246"/>
    <lineage>
        <taxon>Eukaryota</taxon>
        <taxon>Metazoa</taxon>
        <taxon>Chordata</taxon>
        <taxon>Craniata</taxon>
        <taxon>Vertebrata</taxon>
        <taxon>Chondrichthyes</taxon>
        <taxon>Elasmobranchii</taxon>
        <taxon>Galeomorphii</taxon>
        <taxon>Galeoidea</taxon>
        <taxon>Orectolobiformes</taxon>
        <taxon>Hemiscylliidae</taxon>
        <taxon>Chiloscyllium</taxon>
    </lineage>
</organism>
<keyword evidence="3" id="KW-1185">Reference proteome</keyword>
<dbReference type="AlphaFoldDB" id="A0A401U168"/>
<name>A0A401U168_CHIPU</name>
<dbReference type="EMBL" id="BEZZ01240572">
    <property type="protein sequence ID" value="GCC48623.1"/>
    <property type="molecule type" value="Genomic_DNA"/>
</dbReference>
<feature type="compositionally biased region" description="Basic and acidic residues" evidence="1">
    <location>
        <begin position="71"/>
        <end position="81"/>
    </location>
</feature>
<evidence type="ECO:0000313" key="2">
    <source>
        <dbReference type="EMBL" id="GCC48623.1"/>
    </source>
</evidence>
<dbReference type="Proteomes" id="UP000287033">
    <property type="component" value="Unassembled WGS sequence"/>
</dbReference>
<sequence length="95" mass="10434">MAESRDPVLAVQRRRAEHGFGKAGSGESLELEVAADLLDAEIERINLMGVDQDGRNPGTAEHGGCGRARKTSADDRDVGVSHERFRGRRSRFLRC</sequence>
<gene>
    <name evidence="2" type="ORF">chiPu_0032574</name>
</gene>
<accession>A0A401U168</accession>
<reference evidence="2 3" key="1">
    <citation type="journal article" date="2018" name="Nat. Ecol. Evol.">
        <title>Shark genomes provide insights into elasmobranch evolution and the origin of vertebrates.</title>
        <authorList>
            <person name="Hara Y"/>
            <person name="Yamaguchi K"/>
            <person name="Onimaru K"/>
            <person name="Kadota M"/>
            <person name="Koyanagi M"/>
            <person name="Keeley SD"/>
            <person name="Tatsumi K"/>
            <person name="Tanaka K"/>
            <person name="Motone F"/>
            <person name="Kageyama Y"/>
            <person name="Nozu R"/>
            <person name="Adachi N"/>
            <person name="Nishimura O"/>
            <person name="Nakagawa R"/>
            <person name="Tanegashima C"/>
            <person name="Kiyatake I"/>
            <person name="Matsumoto R"/>
            <person name="Murakumo K"/>
            <person name="Nishida K"/>
            <person name="Terakita A"/>
            <person name="Kuratani S"/>
            <person name="Sato K"/>
            <person name="Hyodo S Kuraku.S."/>
        </authorList>
    </citation>
    <scope>NUCLEOTIDE SEQUENCE [LARGE SCALE GENOMIC DNA]</scope>
</reference>
<feature type="region of interest" description="Disordered" evidence="1">
    <location>
        <begin position="49"/>
        <end position="81"/>
    </location>
</feature>